<dbReference type="EMBL" id="AP035882">
    <property type="protein sequence ID" value="BFP50043.1"/>
    <property type="molecule type" value="Genomic_DNA"/>
</dbReference>
<evidence type="ECO:0000256" key="1">
    <source>
        <dbReference type="ARBA" id="ARBA00023172"/>
    </source>
</evidence>
<accession>A0AB33KDW6</accession>
<reference evidence="3" key="1">
    <citation type="submission" date="2024-07" db="EMBL/GenBank/DDBJ databases">
        <title>Complete genome sequences of cellulolytic bacteria, Kitasatospora sp. CMC57 and Streptomyces sp. CMC78, isolated from Japanese agricultural soil.</title>
        <authorList>
            <person name="Hashimoto T."/>
            <person name="Ito M."/>
            <person name="Iwamoto M."/>
            <person name="Fukahori D."/>
            <person name="Shoda T."/>
            <person name="Sakoda M."/>
            <person name="Morohoshi T."/>
            <person name="Mitsuboshi M."/>
            <person name="Nishizawa T."/>
        </authorList>
    </citation>
    <scope>NUCLEOTIDE SEQUENCE</scope>
    <source>
        <strain evidence="3">CMC57</strain>
        <plasmid evidence="3">pCMC57_01</plasmid>
    </source>
</reference>
<proteinExistence type="predicted"/>
<dbReference type="InterPro" id="IPR011010">
    <property type="entry name" value="DNA_brk_join_enz"/>
</dbReference>
<keyword evidence="1" id="KW-0233">DNA recombination</keyword>
<gene>
    <name evidence="3" type="ORF">KCMC57_64110</name>
</gene>
<dbReference type="GO" id="GO:0006310">
    <property type="term" value="P:DNA recombination"/>
    <property type="evidence" value="ECO:0007669"/>
    <property type="project" value="UniProtKB-KW"/>
</dbReference>
<feature type="region of interest" description="Disordered" evidence="2">
    <location>
        <begin position="319"/>
        <end position="343"/>
    </location>
</feature>
<name>A0AB33KDW6_9ACTN</name>
<organism evidence="3">
    <name type="scientific">Kitasatospora sp. CMC57</name>
    <dbReference type="NCBI Taxonomy" id="3231513"/>
    <lineage>
        <taxon>Bacteria</taxon>
        <taxon>Bacillati</taxon>
        <taxon>Actinomycetota</taxon>
        <taxon>Actinomycetes</taxon>
        <taxon>Kitasatosporales</taxon>
        <taxon>Streptomycetaceae</taxon>
        <taxon>Kitasatospora</taxon>
    </lineage>
</organism>
<geneLocation type="plasmid" evidence="3">
    <name>pCMC57_01</name>
</geneLocation>
<dbReference type="KEGG" id="kic:KCMC57_64110"/>
<dbReference type="GO" id="GO:0003677">
    <property type="term" value="F:DNA binding"/>
    <property type="evidence" value="ECO:0007669"/>
    <property type="project" value="InterPro"/>
</dbReference>
<dbReference type="RefSeq" id="WP_407992433.1">
    <property type="nucleotide sequence ID" value="NZ_AP035882.1"/>
</dbReference>
<keyword evidence="3" id="KW-0614">Plasmid</keyword>
<sequence length="343" mass="37525">MTTKVPDALLAELAALERRAKADPDINTSASRGDRLSSVTSLLRKAAADCTPEQRRSLAALLAPDTVGHPDTETYPQYEDSLLARAKTGIYRVNHIGRPLTAASQRAVMDGLADLNRAAGLPPYWWEQRGLRPWSKHTQTALDEDGHLVLRRALCDAVDPEREPYRLRTLMAVELFWDTGVPPEGLVGINLPDLTPRHSSVELLVNPPGRTAAVRQRFALSAHTRAALRLWLPVRRQVVTEHLEAGPDHAANQALFITLHHASAVGYSDGTERQIPPGVRITAAGLGRGCSAWLRWLNETHLGQQGWPVPTTVHRLARGGAANPRRVQLGAKKRGRAGGERGD</sequence>
<dbReference type="InterPro" id="IPR013762">
    <property type="entry name" value="Integrase-like_cat_sf"/>
</dbReference>
<evidence type="ECO:0000256" key="2">
    <source>
        <dbReference type="SAM" id="MobiDB-lite"/>
    </source>
</evidence>
<dbReference type="GO" id="GO:0015074">
    <property type="term" value="P:DNA integration"/>
    <property type="evidence" value="ECO:0007669"/>
    <property type="project" value="InterPro"/>
</dbReference>
<dbReference type="AlphaFoldDB" id="A0AB33KDW6"/>
<protein>
    <submittedName>
        <fullName evidence="3">Uncharacterized protein</fullName>
    </submittedName>
</protein>
<dbReference type="Gene3D" id="1.10.443.10">
    <property type="entry name" value="Intergrase catalytic core"/>
    <property type="match status" value="1"/>
</dbReference>
<dbReference type="SUPFAM" id="SSF56349">
    <property type="entry name" value="DNA breaking-rejoining enzymes"/>
    <property type="match status" value="1"/>
</dbReference>
<evidence type="ECO:0000313" key="3">
    <source>
        <dbReference type="EMBL" id="BFP50043.1"/>
    </source>
</evidence>